<evidence type="ECO:0000313" key="17">
    <source>
        <dbReference type="Proteomes" id="UP000604825"/>
    </source>
</evidence>
<feature type="transmembrane region" description="Helical" evidence="13">
    <location>
        <begin position="825"/>
        <end position="844"/>
    </location>
</feature>
<keyword evidence="4" id="KW-0813">Transport</keyword>
<keyword evidence="9 13" id="KW-1133">Transmembrane helix</keyword>
<evidence type="ECO:0000256" key="9">
    <source>
        <dbReference type="ARBA" id="ARBA00022989"/>
    </source>
</evidence>
<feature type="transmembrane region" description="Helical" evidence="13">
    <location>
        <begin position="36"/>
        <end position="59"/>
    </location>
</feature>
<dbReference type="Gene3D" id="3.40.50.300">
    <property type="entry name" value="P-loop containing nucleotide triphosphate hydrolases"/>
    <property type="match status" value="2"/>
</dbReference>
<dbReference type="PANTHER" id="PTHR45136">
    <property type="entry name" value="ABC TRANSPORTER DOMAIN-CONTAINING PROTEIN"/>
    <property type="match status" value="1"/>
</dbReference>
<dbReference type="Proteomes" id="UP000604825">
    <property type="component" value="Unassembled WGS sequence"/>
</dbReference>
<dbReference type="PROSITE" id="PS00211">
    <property type="entry name" value="ABC_TRANSPORTER_1"/>
    <property type="match status" value="2"/>
</dbReference>
<dbReference type="Gene3D" id="1.20.1560.10">
    <property type="entry name" value="ABC transporter type 1, transmembrane domain"/>
    <property type="match status" value="1"/>
</dbReference>
<dbReference type="SUPFAM" id="SSF90123">
    <property type="entry name" value="ABC transporter transmembrane region"/>
    <property type="match status" value="2"/>
</dbReference>
<evidence type="ECO:0000256" key="3">
    <source>
        <dbReference type="ARBA" id="ARBA00007577"/>
    </source>
</evidence>
<evidence type="ECO:0000256" key="2">
    <source>
        <dbReference type="ARBA" id="ARBA00004236"/>
    </source>
</evidence>
<feature type="domain" description="ABC transmembrane type-1" evidence="15">
    <location>
        <begin position="679"/>
        <end position="966"/>
    </location>
</feature>
<keyword evidence="11" id="KW-0325">Glycoprotein</keyword>
<dbReference type="GO" id="GO:0012505">
    <property type="term" value="C:endomembrane system"/>
    <property type="evidence" value="ECO:0007669"/>
    <property type="project" value="UniProtKB-SubCell"/>
</dbReference>
<dbReference type="InterPro" id="IPR027417">
    <property type="entry name" value="P-loop_NTPase"/>
</dbReference>
<evidence type="ECO:0000256" key="6">
    <source>
        <dbReference type="ARBA" id="ARBA00022737"/>
    </source>
</evidence>
<comment type="subcellular location">
    <subcellularLocation>
        <location evidence="2">Cell membrane</location>
    </subcellularLocation>
    <subcellularLocation>
        <location evidence="1">Endomembrane system</location>
        <topology evidence="1">Multi-pass membrane protein</topology>
    </subcellularLocation>
</comment>
<dbReference type="InterPro" id="IPR036640">
    <property type="entry name" value="ABC1_TM_sf"/>
</dbReference>
<feature type="transmembrane region" description="Helical" evidence="13">
    <location>
        <begin position="190"/>
        <end position="212"/>
    </location>
</feature>
<evidence type="ECO:0000256" key="11">
    <source>
        <dbReference type="ARBA" id="ARBA00023180"/>
    </source>
</evidence>
<dbReference type="InterPro" id="IPR003439">
    <property type="entry name" value="ABC_transporter-like_ATP-bd"/>
</dbReference>
<feature type="domain" description="ABC transporter" evidence="14">
    <location>
        <begin position="363"/>
        <end position="599"/>
    </location>
</feature>
<comment type="caution">
    <text evidence="16">The sequence shown here is derived from an EMBL/GenBank/DDBJ whole genome shotgun (WGS) entry which is preliminary data.</text>
</comment>
<dbReference type="GO" id="GO:0005524">
    <property type="term" value="F:ATP binding"/>
    <property type="evidence" value="ECO:0007669"/>
    <property type="project" value="UniProtKB-KW"/>
</dbReference>
<dbReference type="CDD" id="cd18578">
    <property type="entry name" value="ABC_6TM_Pgp_ABCB1_D2_like"/>
    <property type="match status" value="1"/>
</dbReference>
<organism evidence="16 17">
    <name type="scientific">Miscanthus lutarioriparius</name>
    <dbReference type="NCBI Taxonomy" id="422564"/>
    <lineage>
        <taxon>Eukaryota</taxon>
        <taxon>Viridiplantae</taxon>
        <taxon>Streptophyta</taxon>
        <taxon>Embryophyta</taxon>
        <taxon>Tracheophyta</taxon>
        <taxon>Spermatophyta</taxon>
        <taxon>Magnoliopsida</taxon>
        <taxon>Liliopsida</taxon>
        <taxon>Poales</taxon>
        <taxon>Poaceae</taxon>
        <taxon>PACMAD clade</taxon>
        <taxon>Panicoideae</taxon>
        <taxon>Andropogonodae</taxon>
        <taxon>Andropogoneae</taxon>
        <taxon>Saccharinae</taxon>
        <taxon>Miscanthus</taxon>
    </lineage>
</organism>
<dbReference type="CDD" id="cd18577">
    <property type="entry name" value="ABC_6TM_Pgp_ABCB1_D1_like"/>
    <property type="match status" value="1"/>
</dbReference>
<dbReference type="FunFam" id="1.20.1560.10:FF:000126">
    <property type="entry name" value="Putative ABC transporter B family member 8"/>
    <property type="match status" value="1"/>
</dbReference>
<dbReference type="EMBL" id="CAJGYO010000007">
    <property type="protein sequence ID" value="CAD6247766.1"/>
    <property type="molecule type" value="Genomic_DNA"/>
</dbReference>
<feature type="transmembrane region" description="Helical" evidence="13">
    <location>
        <begin position="268"/>
        <end position="287"/>
    </location>
</feature>
<keyword evidence="17" id="KW-1185">Reference proteome</keyword>
<feature type="transmembrane region" description="Helical" evidence="13">
    <location>
        <begin position="799"/>
        <end position="819"/>
    </location>
</feature>
<feature type="transmembrane region" description="Helical" evidence="13">
    <location>
        <begin position="721"/>
        <end position="743"/>
    </location>
</feature>
<evidence type="ECO:0000256" key="1">
    <source>
        <dbReference type="ARBA" id="ARBA00004127"/>
    </source>
</evidence>
<dbReference type="GO" id="GO:0140359">
    <property type="term" value="F:ABC-type transporter activity"/>
    <property type="evidence" value="ECO:0007669"/>
    <property type="project" value="InterPro"/>
</dbReference>
<proteinExistence type="inferred from homology"/>
<dbReference type="PROSITE" id="PS50893">
    <property type="entry name" value="ABC_TRANSPORTER_2"/>
    <property type="match status" value="2"/>
</dbReference>
<feature type="transmembrane region" description="Helical" evidence="13">
    <location>
        <begin position="299"/>
        <end position="320"/>
    </location>
</feature>
<protein>
    <submittedName>
        <fullName evidence="16">Uncharacterized protein</fullName>
    </submittedName>
</protein>
<dbReference type="AlphaFoldDB" id="A0A811PWU0"/>
<feature type="domain" description="ABC transporter" evidence="14">
    <location>
        <begin position="1003"/>
        <end position="1237"/>
    </location>
</feature>
<feature type="transmembrane region" description="Helical" evidence="13">
    <location>
        <begin position="902"/>
        <end position="925"/>
    </location>
</feature>
<reference evidence="16" key="1">
    <citation type="submission" date="2020-10" db="EMBL/GenBank/DDBJ databases">
        <authorList>
            <person name="Han B."/>
            <person name="Lu T."/>
            <person name="Zhao Q."/>
            <person name="Huang X."/>
            <person name="Zhao Y."/>
        </authorList>
    </citation>
    <scope>NUCLEOTIDE SEQUENCE</scope>
</reference>
<evidence type="ECO:0000256" key="10">
    <source>
        <dbReference type="ARBA" id="ARBA00023136"/>
    </source>
</evidence>
<feature type="transmembrane region" description="Helical" evidence="13">
    <location>
        <begin position="165"/>
        <end position="184"/>
    </location>
</feature>
<dbReference type="GO" id="GO:0016887">
    <property type="term" value="F:ATP hydrolysis activity"/>
    <property type="evidence" value="ECO:0007669"/>
    <property type="project" value="InterPro"/>
</dbReference>
<dbReference type="PROSITE" id="PS50929">
    <property type="entry name" value="ABC_TM1F"/>
    <property type="match status" value="2"/>
</dbReference>
<evidence type="ECO:0000259" key="15">
    <source>
        <dbReference type="PROSITE" id="PS50929"/>
    </source>
</evidence>
<keyword evidence="7" id="KW-0547">Nucleotide-binding</keyword>
<keyword evidence="5 13" id="KW-0812">Transmembrane</keyword>
<dbReference type="GO" id="GO:0005886">
    <property type="term" value="C:plasma membrane"/>
    <property type="evidence" value="ECO:0007669"/>
    <property type="project" value="UniProtKB-SubCell"/>
</dbReference>
<evidence type="ECO:0000256" key="7">
    <source>
        <dbReference type="ARBA" id="ARBA00022741"/>
    </source>
</evidence>
<dbReference type="InterPro" id="IPR011527">
    <property type="entry name" value="ABC1_TM_dom"/>
</dbReference>
<evidence type="ECO:0000256" key="12">
    <source>
        <dbReference type="SAM" id="MobiDB-lite"/>
    </source>
</evidence>
<dbReference type="InterPro" id="IPR003593">
    <property type="entry name" value="AAA+_ATPase"/>
</dbReference>
<dbReference type="CDD" id="cd03249">
    <property type="entry name" value="ABC_MTABC3_MDL1_MDL2"/>
    <property type="match status" value="2"/>
</dbReference>
<dbReference type="FunFam" id="3.40.50.300:FF:000205">
    <property type="entry name" value="ABC transporter B family member 4"/>
    <property type="match status" value="2"/>
</dbReference>
<comment type="similarity">
    <text evidence="3">Belongs to the ABC transporter superfamily. ABCB family. Multidrug resistance exporter (TC 3.A.1.201) subfamily.</text>
</comment>
<keyword evidence="8" id="KW-0067">ATP-binding</keyword>
<dbReference type="SUPFAM" id="SSF52540">
    <property type="entry name" value="P-loop containing nucleoside triphosphate hydrolases"/>
    <property type="match status" value="2"/>
</dbReference>
<keyword evidence="10 13" id="KW-0472">Membrane</keyword>
<accession>A0A811PWU0</accession>
<dbReference type="Pfam" id="PF00664">
    <property type="entry name" value="ABC_membrane"/>
    <property type="match status" value="2"/>
</dbReference>
<gene>
    <name evidence="16" type="ORF">NCGR_LOCUS31945</name>
</gene>
<feature type="compositionally biased region" description="Low complexity" evidence="12">
    <location>
        <begin position="624"/>
        <end position="644"/>
    </location>
</feature>
<dbReference type="Pfam" id="PF00005">
    <property type="entry name" value="ABC_tran"/>
    <property type="match status" value="2"/>
</dbReference>
<dbReference type="InterPro" id="IPR017871">
    <property type="entry name" value="ABC_transporter-like_CS"/>
</dbReference>
<keyword evidence="6" id="KW-0677">Repeat</keyword>
<evidence type="ECO:0000256" key="13">
    <source>
        <dbReference type="SAM" id="Phobius"/>
    </source>
</evidence>
<evidence type="ECO:0000256" key="5">
    <source>
        <dbReference type="ARBA" id="ARBA00022692"/>
    </source>
</evidence>
<evidence type="ECO:0000256" key="4">
    <source>
        <dbReference type="ARBA" id="ARBA00022448"/>
    </source>
</evidence>
<dbReference type="SMART" id="SM00382">
    <property type="entry name" value="AAA"/>
    <property type="match status" value="2"/>
</dbReference>
<feature type="domain" description="ABC transmembrane type-1" evidence="15">
    <location>
        <begin position="40"/>
        <end position="328"/>
    </location>
</feature>
<name>A0A811PWU0_9POAL</name>
<feature type="transmembrane region" description="Helical" evidence="13">
    <location>
        <begin position="685"/>
        <end position="709"/>
    </location>
</feature>
<evidence type="ECO:0000259" key="14">
    <source>
        <dbReference type="PROSITE" id="PS50893"/>
    </source>
</evidence>
<evidence type="ECO:0000313" key="16">
    <source>
        <dbReference type="EMBL" id="CAD6247766.1"/>
    </source>
</evidence>
<dbReference type="OrthoDB" id="6500128at2759"/>
<dbReference type="FunFam" id="1.20.1560.10:FF:000029">
    <property type="entry name" value="ABC transporter B family member 1"/>
    <property type="match status" value="1"/>
</dbReference>
<dbReference type="PANTHER" id="PTHR45136:SF2">
    <property type="entry name" value="ABC TRANSPORTER DOMAIN-CONTAINING PROTEIN"/>
    <property type="match status" value="1"/>
</dbReference>
<sequence length="1246" mass="135368">MGKDDGPPQAAAKAKNSAPVMRSFASVFMHADAADVVLMVLGLVGAMGGGMSTPVMLLITSRIFNDLGNGPDLLDEFSSKVNENARNLVFLALGRMVMAFLEGYCWARTAERQASRMRELYLRAVLRQDVEYFDLKVGSTSEVITSVSNDSLVVQDVLSEKVPNFVMNCSMFLGSYAVGFALLWHLTLVALPSVLLLIIPGFMYGRILIGLARRIREQYTRPGAIAEQAVSSVRTVYSFVAEHTTMAQFSAALEESARLGIKQGLAKGVAIGSNGITFTIWAFNVWYGSRLVMYHGYHGGTVFAVSAAIVVGGLGLGSGLSNVKYFSEASSAAERVQEVIQRVPKIDSESSAGDELANVAGEVEFKNVEFCYPSRPETPIFVSFNLHVPVGRTVAMVGGSGSGKSTVIALLERFYDPAAGEVTVDGVDIRRLRLKWLRAQMGLVSQEPALFATSIRENILFGKEDATEEEVVAAAKAANAHNFISQLPQGYNTQVGERGVQMSGGQKQRIAIARAILKSPKILLLDEATSALDTESERVVQEALDLASVGRTTIVIAHRLSTIRNADMIAVMQYGEIKELGSHDDLITNENGLYTSLVRLQQTSDSREANQVGGTGSTSDAGQSSSHSMSRRFSTASRSSSGRSMGDAENDNITEKPKLPVPSFRRLLMLNAPEWKQALMGSFSAIVFGGIQPVYSYAMGSMISIYFLADHNEIKDKTRTYALIFVALAVLSFLINIGQHYNFGVMGEYLTKRVREQMLAKILTFEIGWFDRDENSSGAICSQLAKDANIVRSLVGDRMALVIQTVSAVLIACTMGLVIAWRLALVMIAVQPLIIVCFYARRVLLKSMSQKSIQAQSESSRLAAEAVSNLRTITAFSSQERILRLFHQAQDGPRKESIRQSWFAGLGLGTSMSLMTCTWALDFWYGGKLVAEHHITSKALFQTFMILASTGRVIADAGSMTTDLAKGADAVASVFAVLDRETEIDPDNPEGYKPERLKGEVDIRGVDFAYPSRPDVIIFKGFSLSIQPGKSTALVGQSGSGKSTIIGLIERFYDPLRGIVKIDGKDIKTYNLRALRRHIGLVSQEPTLFAGTIRENIVYGTETATEAEIENAARSANAHDFISNLKDGYDTWCGERGVQLSGGQKQRIAIARAILKNPAILLLDEATSALDSQSEKVVQEALDRVMVGRTSILVAHRLSTIQNCDQITVLEKGIVVEKGTHASLMAKGPSGTYFGLVSLQQGGNQH</sequence>
<feature type="region of interest" description="Disordered" evidence="12">
    <location>
        <begin position="605"/>
        <end position="657"/>
    </location>
</feature>
<evidence type="ECO:0000256" key="8">
    <source>
        <dbReference type="ARBA" id="ARBA00022840"/>
    </source>
</evidence>